<reference evidence="1 2" key="1">
    <citation type="submission" date="2017-01" db="EMBL/GenBank/DDBJ databases">
        <authorList>
            <person name="Erauso G."/>
        </authorList>
    </citation>
    <scope>NUCLEOTIDE SEQUENCE [LARGE SCALE GENOMIC DNA]</scope>
    <source>
        <strain evidence="1">MESINF1</strain>
    </source>
</reference>
<proteinExistence type="predicted"/>
<dbReference type="RefSeq" id="WP_169699462.1">
    <property type="nucleotide sequence ID" value="NZ_LS974202.1"/>
</dbReference>
<name>A0A7Z7LG34_9BACT</name>
<dbReference type="KEGG" id="minf:MESINF_1855"/>
<dbReference type="PANTHER" id="PTHR47197">
    <property type="entry name" value="PROTEIN NIRF"/>
    <property type="match status" value="1"/>
</dbReference>
<dbReference type="InterPro" id="IPR011044">
    <property type="entry name" value="Quino_amine_DH_bsu"/>
</dbReference>
<keyword evidence="2" id="KW-1185">Reference proteome</keyword>
<gene>
    <name evidence="1" type="ORF">MESINF_1855</name>
</gene>
<evidence type="ECO:0000313" key="1">
    <source>
        <dbReference type="EMBL" id="SSC13299.1"/>
    </source>
</evidence>
<accession>A0A7Z7LG34</accession>
<dbReference type="EMBL" id="LS974202">
    <property type="protein sequence ID" value="SSC13299.1"/>
    <property type="molecule type" value="Genomic_DNA"/>
</dbReference>
<evidence type="ECO:0008006" key="3">
    <source>
        <dbReference type="Google" id="ProtNLM"/>
    </source>
</evidence>
<dbReference type="AlphaFoldDB" id="A0A7Z7LG34"/>
<dbReference type="Proteomes" id="UP000250796">
    <property type="component" value="Chromosome MESINF"/>
</dbReference>
<evidence type="ECO:0000313" key="2">
    <source>
        <dbReference type="Proteomes" id="UP000250796"/>
    </source>
</evidence>
<dbReference type="PANTHER" id="PTHR47197:SF3">
    <property type="entry name" value="DIHYDRO-HEME D1 DEHYDROGENASE"/>
    <property type="match status" value="1"/>
</dbReference>
<dbReference type="SUPFAM" id="SSF50969">
    <property type="entry name" value="YVTN repeat-like/Quinoprotein amine dehydrogenase"/>
    <property type="match status" value="1"/>
</dbReference>
<organism evidence="1 2">
    <name type="scientific">Mesotoga infera</name>
    <dbReference type="NCBI Taxonomy" id="1236046"/>
    <lineage>
        <taxon>Bacteria</taxon>
        <taxon>Thermotogati</taxon>
        <taxon>Thermotogota</taxon>
        <taxon>Thermotogae</taxon>
        <taxon>Kosmotogales</taxon>
        <taxon>Kosmotogaceae</taxon>
        <taxon>Mesotoga</taxon>
    </lineage>
</organism>
<dbReference type="Gene3D" id="2.130.10.10">
    <property type="entry name" value="YVTN repeat-like/Quinoprotein amine dehydrogenase"/>
    <property type="match status" value="1"/>
</dbReference>
<dbReference type="InterPro" id="IPR051200">
    <property type="entry name" value="Host-pathogen_enzymatic-act"/>
</dbReference>
<protein>
    <recommendedName>
        <fullName evidence="3">YncE family protein</fullName>
    </recommendedName>
</protein>
<sequence length="363" mass="40536">MKRLSFISICLVIVSIASGSVVIGQRYPLGIMPSGIVKVENGYGTYYVTLVKGDSELIVFDSSFKPVTIMDTVKNDGVNDIIYRDGKLYCFGFFSGRLVIIDASGYPGRWKKIDEIPTSSRLITGAFIDGRLGILSNESEFIVLETINRTILKRYKLPVTALTIAEDSSHFYVSLFYNYNTLDRSMETQKGLMVFDIDGQLSASLDIGKRPSYISIDGERLFLISYMEESLKVIDKATLKVIRTIELGRYPNYPVIQNGKLWISITGEDRVASIDLESYEATYYDLLGKGPIKTVPHGGMIYVLETITGTLEILDETGRFVETVKLEGYPVDIVFSGRDAAVLLQEDWKTGKNTGAMLTMRLN</sequence>
<dbReference type="InterPro" id="IPR015943">
    <property type="entry name" value="WD40/YVTN_repeat-like_dom_sf"/>
</dbReference>